<evidence type="ECO:0000313" key="1">
    <source>
        <dbReference type="EMBL" id="PVH90662.1"/>
    </source>
</evidence>
<dbReference type="PANTHER" id="PTHR10622:SF10">
    <property type="entry name" value="HET DOMAIN-CONTAINING PROTEIN"/>
    <property type="match status" value="1"/>
</dbReference>
<organism evidence="1 2">
    <name type="scientific">Periconia macrospinosa</name>
    <dbReference type="NCBI Taxonomy" id="97972"/>
    <lineage>
        <taxon>Eukaryota</taxon>
        <taxon>Fungi</taxon>
        <taxon>Dikarya</taxon>
        <taxon>Ascomycota</taxon>
        <taxon>Pezizomycotina</taxon>
        <taxon>Dothideomycetes</taxon>
        <taxon>Pleosporomycetidae</taxon>
        <taxon>Pleosporales</taxon>
        <taxon>Massarineae</taxon>
        <taxon>Periconiaceae</taxon>
        <taxon>Periconia</taxon>
    </lineage>
</organism>
<proteinExistence type="predicted"/>
<reference evidence="1 2" key="1">
    <citation type="journal article" date="2018" name="Sci. Rep.">
        <title>Comparative genomics provides insights into the lifestyle and reveals functional heterogeneity of dark septate endophytic fungi.</title>
        <authorList>
            <person name="Knapp D.G."/>
            <person name="Nemeth J.B."/>
            <person name="Barry K."/>
            <person name="Hainaut M."/>
            <person name="Henrissat B."/>
            <person name="Johnson J."/>
            <person name="Kuo A."/>
            <person name="Lim J.H.P."/>
            <person name="Lipzen A."/>
            <person name="Nolan M."/>
            <person name="Ohm R.A."/>
            <person name="Tamas L."/>
            <person name="Grigoriev I.V."/>
            <person name="Spatafora J.W."/>
            <person name="Nagy L.G."/>
            <person name="Kovacs G.M."/>
        </authorList>
    </citation>
    <scope>NUCLEOTIDE SEQUENCE [LARGE SCALE GENOMIC DNA]</scope>
    <source>
        <strain evidence="1 2">DSE2036</strain>
    </source>
</reference>
<evidence type="ECO:0000313" key="2">
    <source>
        <dbReference type="Proteomes" id="UP000244855"/>
    </source>
</evidence>
<dbReference type="PANTHER" id="PTHR10622">
    <property type="entry name" value="HET DOMAIN-CONTAINING PROTEIN"/>
    <property type="match status" value="1"/>
</dbReference>
<evidence type="ECO:0008006" key="3">
    <source>
        <dbReference type="Google" id="ProtNLM"/>
    </source>
</evidence>
<dbReference type="AlphaFoldDB" id="A0A2V1CY51"/>
<dbReference type="EMBL" id="KZ806165">
    <property type="protein sequence ID" value="PVH90662.1"/>
    <property type="molecule type" value="Genomic_DNA"/>
</dbReference>
<protein>
    <recommendedName>
        <fullName evidence="3">Heterokaryon incompatibility domain-containing protein</fullName>
    </recommendedName>
</protein>
<dbReference type="OrthoDB" id="674604at2759"/>
<sequence>MRLLKREGEDIFSLTKDLLGDDEIPDYAILSHTWGEEEVLFQDLNGEAYKSKKGYRKIQFCGAQAAKDQLQYFWSDTCCTIVPTFVVW</sequence>
<keyword evidence="2" id="KW-1185">Reference proteome</keyword>
<accession>A0A2V1CY51</accession>
<name>A0A2V1CY51_9PLEO</name>
<gene>
    <name evidence="1" type="ORF">DM02DRAFT_547366</name>
</gene>
<dbReference type="STRING" id="97972.A0A2V1CY51"/>
<dbReference type="Proteomes" id="UP000244855">
    <property type="component" value="Unassembled WGS sequence"/>
</dbReference>